<keyword evidence="4" id="KW-1185">Reference proteome</keyword>
<evidence type="ECO:0000256" key="2">
    <source>
        <dbReference type="SAM" id="SignalP"/>
    </source>
</evidence>
<dbReference type="InterPro" id="IPR001680">
    <property type="entry name" value="WD40_rpt"/>
</dbReference>
<proteinExistence type="predicted"/>
<keyword evidence="2" id="KW-0732">Signal</keyword>
<dbReference type="Gene3D" id="2.130.10.10">
    <property type="entry name" value="YVTN repeat-like/Quinoprotein amine dehydrogenase"/>
    <property type="match status" value="2"/>
</dbReference>
<feature type="repeat" description="WD" evidence="1">
    <location>
        <begin position="375"/>
        <end position="408"/>
    </location>
</feature>
<dbReference type="OrthoDB" id="1367865at2759"/>
<dbReference type="PANTHER" id="PTHR19879:SF9">
    <property type="entry name" value="TRANSCRIPTION INITIATION FACTOR TFIID SUBUNIT 5"/>
    <property type="match status" value="1"/>
</dbReference>
<organism evidence="3 4">
    <name type="scientific">Periconia macrospinosa</name>
    <dbReference type="NCBI Taxonomy" id="97972"/>
    <lineage>
        <taxon>Eukaryota</taxon>
        <taxon>Fungi</taxon>
        <taxon>Dikarya</taxon>
        <taxon>Ascomycota</taxon>
        <taxon>Pezizomycotina</taxon>
        <taxon>Dothideomycetes</taxon>
        <taxon>Pleosporomycetidae</taxon>
        <taxon>Pleosporales</taxon>
        <taxon>Massarineae</taxon>
        <taxon>Periconiaceae</taxon>
        <taxon>Periconia</taxon>
    </lineage>
</organism>
<protein>
    <submittedName>
        <fullName evidence="3">Prolyl oligopeptidase</fullName>
    </submittedName>
</protein>
<dbReference type="PANTHER" id="PTHR19879">
    <property type="entry name" value="TRANSCRIPTION INITIATION FACTOR TFIID"/>
    <property type="match status" value="1"/>
</dbReference>
<dbReference type="SUPFAM" id="SSF101908">
    <property type="entry name" value="Putative isomerase YbhE"/>
    <property type="match status" value="1"/>
</dbReference>
<gene>
    <name evidence="3" type="ORF">DM02DRAFT_613926</name>
</gene>
<feature type="signal peptide" evidence="2">
    <location>
        <begin position="1"/>
        <end position="19"/>
    </location>
</feature>
<name>A0A2V1DS04_9PLEO</name>
<keyword evidence="1" id="KW-0853">WD repeat</keyword>
<evidence type="ECO:0000313" key="3">
    <source>
        <dbReference type="EMBL" id="PVI01058.1"/>
    </source>
</evidence>
<dbReference type="STRING" id="97972.A0A2V1DS04"/>
<reference evidence="3 4" key="1">
    <citation type="journal article" date="2018" name="Sci. Rep.">
        <title>Comparative genomics provides insights into the lifestyle and reveals functional heterogeneity of dark septate endophytic fungi.</title>
        <authorList>
            <person name="Knapp D.G."/>
            <person name="Nemeth J.B."/>
            <person name="Barry K."/>
            <person name="Hainaut M."/>
            <person name="Henrissat B."/>
            <person name="Johnson J."/>
            <person name="Kuo A."/>
            <person name="Lim J.H.P."/>
            <person name="Lipzen A."/>
            <person name="Nolan M."/>
            <person name="Ohm R.A."/>
            <person name="Tamas L."/>
            <person name="Grigoriev I.V."/>
            <person name="Spatafora J.W."/>
            <person name="Nagy L.G."/>
            <person name="Kovacs G.M."/>
        </authorList>
    </citation>
    <scope>NUCLEOTIDE SEQUENCE [LARGE SCALE GENOMIC DNA]</scope>
    <source>
        <strain evidence="3 4">DSE2036</strain>
    </source>
</reference>
<feature type="chain" id="PRO_5015987275" evidence="2">
    <location>
        <begin position="20"/>
        <end position="408"/>
    </location>
</feature>
<sequence length="408" mass="45403">MWNLNTICAFVGLIQAAAAQNLRYELVNSILVPKLKSDFAKNNVSAQWAPSYPKEWGSESFKYKFNEPVPNDIFAGAVTEDQKYLVMQNGTHIRFADLNTNSTVTTFHLGHPDTYILQGLTVRSAPAGGYDVLVNGVRHLYESPSGVLYRHVGADLKPTASKPTIYTGGLGAISKQGKMATTVGYIYDLDNNGTTVALEGMPPISDLSFRPDGVHLSTVSWTAQTADLWNASSGSRIFKFPDTRAQNWNTQFSPDGKYIAITVGNNNNTVLIYAFDNLNAKPIALTGFNEWPRSIQWSQKGDLFAVSDRGRVQVWKIPSLQLVQKWELEASGSGVYSAQNIRWVDDDKKILFSNRDATYVYDFGQNLKWWITPRVNDHMWNGQGVSFLKDKGVLVSADGDSVVRVWKL</sequence>
<dbReference type="PROSITE" id="PS50082">
    <property type="entry name" value="WD_REPEATS_2"/>
    <property type="match status" value="1"/>
</dbReference>
<dbReference type="AlphaFoldDB" id="A0A2V1DS04"/>
<evidence type="ECO:0000256" key="1">
    <source>
        <dbReference type="PROSITE-ProRule" id="PRU00221"/>
    </source>
</evidence>
<accession>A0A2V1DS04</accession>
<evidence type="ECO:0000313" key="4">
    <source>
        <dbReference type="Proteomes" id="UP000244855"/>
    </source>
</evidence>
<dbReference type="PROSITE" id="PS50294">
    <property type="entry name" value="WD_REPEATS_REGION"/>
    <property type="match status" value="1"/>
</dbReference>
<dbReference type="EMBL" id="KZ805363">
    <property type="protein sequence ID" value="PVI01058.1"/>
    <property type="molecule type" value="Genomic_DNA"/>
</dbReference>
<dbReference type="InterPro" id="IPR015943">
    <property type="entry name" value="WD40/YVTN_repeat-like_dom_sf"/>
</dbReference>
<dbReference type="Proteomes" id="UP000244855">
    <property type="component" value="Unassembled WGS sequence"/>
</dbReference>